<dbReference type="EMBL" id="NDYO01000002">
    <property type="protein sequence ID" value="OUT12539.1"/>
    <property type="molecule type" value="Genomic_DNA"/>
</dbReference>
<sequence>MSLLPNHKSKFDKLLDELFGLRLGGLDIGVINTLADSCPASLLPILAASFDVDIDGLNETNARWLIKNAFKIHFYSGSFYAVKKAVQSVDSGAVIIEGNLSQKYDGSIKHNKSRFYGSNTHWAEYSIIASIPLSKQKAKQISDAAKSAAPARCVLVSIDHRASSVVYDGQIKYNDQFNYGAYNG</sequence>
<dbReference type="RefSeq" id="WP_087584112.1">
    <property type="nucleotide sequence ID" value="NZ_CABMKR010000002.1"/>
</dbReference>
<protein>
    <submittedName>
        <fullName evidence="1">Phage tail protein</fullName>
    </submittedName>
</protein>
<evidence type="ECO:0000313" key="1">
    <source>
        <dbReference type="EMBL" id="OUT12539.1"/>
    </source>
</evidence>
<evidence type="ECO:0000313" key="2">
    <source>
        <dbReference type="Proteomes" id="UP000195967"/>
    </source>
</evidence>
<dbReference type="Pfam" id="PF09684">
    <property type="entry name" value="Tail_P2_I"/>
    <property type="match status" value="1"/>
</dbReference>
<dbReference type="Proteomes" id="UP000195967">
    <property type="component" value="Unassembled WGS sequence"/>
</dbReference>
<gene>
    <name evidence="1" type="ORF">B9N62_01830</name>
</gene>
<reference evidence="1 2" key="1">
    <citation type="submission" date="2017-04" db="EMBL/GenBank/DDBJ databases">
        <title>Complete genome of Campylobacter concisus ATCC 33237T and draft genomes for an additional eight well characterized C. concisus strains.</title>
        <authorList>
            <person name="Cornelius A.J."/>
            <person name="Miller W.G."/>
            <person name="Lastovica A.J."/>
            <person name="On S.L."/>
            <person name="French N.P."/>
            <person name="Vandenberg O."/>
            <person name="Biggs P.J."/>
        </authorList>
    </citation>
    <scope>NUCLEOTIDE SEQUENCE [LARGE SCALE GENOMIC DNA]</scope>
    <source>
        <strain evidence="1 2">Lasto28.99</strain>
    </source>
</reference>
<comment type="caution">
    <text evidence="1">The sequence shown here is derived from an EMBL/GenBank/DDBJ whole genome shotgun (WGS) entry which is preliminary data.</text>
</comment>
<accession>A0A1Y5MW44</accession>
<dbReference type="AlphaFoldDB" id="A0A1Y5MW44"/>
<proteinExistence type="predicted"/>
<name>A0A1Y5MW44_9BACT</name>
<dbReference type="InterPro" id="IPR006521">
    <property type="entry name" value="Tail_protein_I"/>
</dbReference>
<organism evidence="1 2">
    <name type="scientific">Campylobacter concisus</name>
    <dbReference type="NCBI Taxonomy" id="199"/>
    <lineage>
        <taxon>Bacteria</taxon>
        <taxon>Pseudomonadati</taxon>
        <taxon>Campylobacterota</taxon>
        <taxon>Epsilonproteobacteria</taxon>
        <taxon>Campylobacterales</taxon>
        <taxon>Campylobacteraceae</taxon>
        <taxon>Campylobacter</taxon>
    </lineage>
</organism>